<dbReference type="Proteomes" id="UP000468901">
    <property type="component" value="Unassembled WGS sequence"/>
</dbReference>
<sequence>MGFLRLGRALRATLTAATGLIAATGASAPALAGAWPMAEGELLVIVPFSTTRANDSYDSSGKVVPHSDYRKTELAPYLEYGLTKSLTLVSSLALTRDSTDYFGIEFTQRSISRLELGMHLGLGEWRDTRFAVQALAVRHNAASGGDPFSSRRGDVDGEIGLFMGRNFTLWGLNGFTNTYGGWRYRPAGRPGETKLNVTMGLRPLADTMLLIKSESFASIGKVTGDYAFQRVAASKVGLSIVQQFDRNVSLELGAMRAIAGQNSLRESTLTLGLWYRL</sequence>
<name>A0A6N6VG29_9HYPH</name>
<dbReference type="AlphaFoldDB" id="A0A6N6VG29"/>
<organism evidence="2 3">
    <name type="scientific">Parvibaculum sedimenti</name>
    <dbReference type="NCBI Taxonomy" id="2608632"/>
    <lineage>
        <taxon>Bacteria</taxon>
        <taxon>Pseudomonadati</taxon>
        <taxon>Pseudomonadota</taxon>
        <taxon>Alphaproteobacteria</taxon>
        <taxon>Hyphomicrobiales</taxon>
        <taxon>Parvibaculaceae</taxon>
        <taxon>Parvibaculum</taxon>
    </lineage>
</organism>
<protein>
    <recommendedName>
        <fullName evidence="4">DUF481 domain-containing protein</fullName>
    </recommendedName>
</protein>
<evidence type="ECO:0000313" key="2">
    <source>
        <dbReference type="EMBL" id="KAB7739209.1"/>
    </source>
</evidence>
<gene>
    <name evidence="2" type="ORF">F2P47_13395</name>
</gene>
<proteinExistence type="predicted"/>
<evidence type="ECO:0000256" key="1">
    <source>
        <dbReference type="SAM" id="SignalP"/>
    </source>
</evidence>
<feature type="signal peptide" evidence="1">
    <location>
        <begin position="1"/>
        <end position="32"/>
    </location>
</feature>
<accession>A0A6N6VG29</accession>
<feature type="chain" id="PRO_5026935722" description="DUF481 domain-containing protein" evidence="1">
    <location>
        <begin position="33"/>
        <end position="277"/>
    </location>
</feature>
<dbReference type="EMBL" id="WESC01000012">
    <property type="protein sequence ID" value="KAB7739209.1"/>
    <property type="molecule type" value="Genomic_DNA"/>
</dbReference>
<evidence type="ECO:0000313" key="3">
    <source>
        <dbReference type="Proteomes" id="UP000468901"/>
    </source>
</evidence>
<dbReference type="RefSeq" id="WP_152216881.1">
    <property type="nucleotide sequence ID" value="NZ_WESC01000012.1"/>
</dbReference>
<keyword evidence="1" id="KW-0732">Signal</keyword>
<reference evidence="2 3" key="1">
    <citation type="submission" date="2019-09" db="EMBL/GenBank/DDBJ databases">
        <title>Parvibaculum sedimenti sp. nov., isolated from sediment.</title>
        <authorList>
            <person name="Wang Y."/>
        </authorList>
    </citation>
    <scope>NUCLEOTIDE SEQUENCE [LARGE SCALE GENOMIC DNA]</scope>
    <source>
        <strain evidence="2 3">HXT-9</strain>
    </source>
</reference>
<evidence type="ECO:0008006" key="4">
    <source>
        <dbReference type="Google" id="ProtNLM"/>
    </source>
</evidence>
<keyword evidence="3" id="KW-1185">Reference proteome</keyword>
<comment type="caution">
    <text evidence="2">The sequence shown here is derived from an EMBL/GenBank/DDBJ whole genome shotgun (WGS) entry which is preliminary data.</text>
</comment>